<dbReference type="GeneID" id="76631273"/>
<name>A0ABD5W7G3_9EURY</name>
<dbReference type="EMBL" id="JBHSZI010000001">
    <property type="protein sequence ID" value="MFC7059168.1"/>
    <property type="molecule type" value="Genomic_DNA"/>
</dbReference>
<evidence type="ECO:0000313" key="2">
    <source>
        <dbReference type="Proteomes" id="UP001596445"/>
    </source>
</evidence>
<dbReference type="RefSeq" id="WP_267161909.1">
    <property type="nucleotide sequence ID" value="NZ_CP112972.1"/>
</dbReference>
<proteinExistence type="predicted"/>
<comment type="caution">
    <text evidence="1">The sequence shown here is derived from an EMBL/GenBank/DDBJ whole genome shotgun (WGS) entry which is preliminary data.</text>
</comment>
<accession>A0ABD5W7G3</accession>
<sequence length="88" mass="10006">MPDTEQIHDLFKGEDNFEELVQGMDNEQSMDKLISSVETVGRELREELDEEVIGIDDISIGWMLVTWEGHHTAARLEGRSFADALEEA</sequence>
<reference evidence="1 2" key="1">
    <citation type="journal article" date="2019" name="Int. J. Syst. Evol. Microbiol.">
        <title>The Global Catalogue of Microorganisms (GCM) 10K type strain sequencing project: providing services to taxonomists for standard genome sequencing and annotation.</title>
        <authorList>
            <consortium name="The Broad Institute Genomics Platform"/>
            <consortium name="The Broad Institute Genome Sequencing Center for Infectious Disease"/>
            <person name="Wu L."/>
            <person name="Ma J."/>
        </authorList>
    </citation>
    <scope>NUCLEOTIDE SEQUENCE [LARGE SCALE GENOMIC DNA]</scope>
    <source>
        <strain evidence="1 2">JCM 30072</strain>
    </source>
</reference>
<gene>
    <name evidence="1" type="ORF">ACFQQG_14515</name>
</gene>
<protein>
    <submittedName>
        <fullName evidence="1">Uncharacterized protein</fullName>
    </submittedName>
</protein>
<dbReference type="Proteomes" id="UP001596445">
    <property type="component" value="Unassembled WGS sequence"/>
</dbReference>
<evidence type="ECO:0000313" key="1">
    <source>
        <dbReference type="EMBL" id="MFC7059168.1"/>
    </source>
</evidence>
<keyword evidence="2" id="KW-1185">Reference proteome</keyword>
<dbReference type="AlphaFoldDB" id="A0ABD5W7G3"/>
<organism evidence="1 2">
    <name type="scientific">Halovenus salina</name>
    <dbReference type="NCBI Taxonomy" id="1510225"/>
    <lineage>
        <taxon>Archaea</taxon>
        <taxon>Methanobacteriati</taxon>
        <taxon>Methanobacteriota</taxon>
        <taxon>Stenosarchaea group</taxon>
        <taxon>Halobacteria</taxon>
        <taxon>Halobacteriales</taxon>
        <taxon>Haloarculaceae</taxon>
        <taxon>Halovenus</taxon>
    </lineage>
</organism>